<dbReference type="KEGG" id="tasa:A1Q1_02987"/>
<dbReference type="InterPro" id="IPR048255">
    <property type="entry name" value="IML1_N"/>
</dbReference>
<evidence type="ECO:0000256" key="5">
    <source>
        <dbReference type="SAM" id="MobiDB-lite"/>
    </source>
</evidence>
<reference evidence="7 8" key="1">
    <citation type="journal article" date="2012" name="Eukaryot. Cell">
        <title>Draft genome sequence of CBS 2479, the standard type strain of Trichosporon asahii.</title>
        <authorList>
            <person name="Yang R.Y."/>
            <person name="Li H.T."/>
            <person name="Zhu H."/>
            <person name="Zhou G.P."/>
            <person name="Wang M."/>
            <person name="Wang L."/>
        </authorList>
    </citation>
    <scope>NUCLEOTIDE SEQUENCE [LARGE SCALE GENOMIC DNA]</scope>
    <source>
        <strain evidence="8">ATCC 90039 / CBS 2479 / JCM 2466 / KCTC 7840 / NCYC 2677 / UAMH 7654</strain>
    </source>
</reference>
<dbReference type="InterPro" id="IPR036390">
    <property type="entry name" value="WH_DNA-bd_sf"/>
</dbReference>
<feature type="region of interest" description="Disordered" evidence="5">
    <location>
        <begin position="1745"/>
        <end position="1836"/>
    </location>
</feature>
<evidence type="ECO:0000256" key="1">
    <source>
        <dbReference type="ARBA" id="ARBA00004148"/>
    </source>
</evidence>
<comment type="caution">
    <text evidence="7">The sequence shown here is derived from an EMBL/GenBank/DDBJ whole genome shotgun (WGS) entry which is preliminary data.</text>
</comment>
<dbReference type="Pfam" id="PF12257">
    <property type="entry name" value="IML1"/>
    <property type="match status" value="1"/>
</dbReference>
<feature type="region of interest" description="Disordered" evidence="5">
    <location>
        <begin position="189"/>
        <end position="217"/>
    </location>
</feature>
<feature type="compositionally biased region" description="Low complexity" evidence="5">
    <location>
        <begin position="29"/>
        <end position="41"/>
    </location>
</feature>
<dbReference type="HOGENOM" id="CLU_000935_1_0_1"/>
<feature type="domain" description="DEP" evidence="6">
    <location>
        <begin position="1382"/>
        <end position="1457"/>
    </location>
</feature>
<dbReference type="PROSITE" id="PS50186">
    <property type="entry name" value="DEP"/>
    <property type="match status" value="1"/>
</dbReference>
<sequence length="1836" mass="206054">MSCPDSDAASRLRGTRPRSSTNVQRGTRAPMTPMNNNNTAPGLPQTISHAERRHRRHAEIHGPNGHFQDHHHEHNYGRSHGHTRTSSAPSPPTTDIETFPQPSTPAPQHGALMPSPMSPTDMGFPGGPDGRVIMSLYTYHPPVNIPPAKDQASLVPAPAHVNSTKVSLSYASLPWPVRPGDYLEIRRVNAPQMPSRPGPKPVSGTGDKSNELDALAGVKPNKGRDGYVFRIGEDCPNVPVNQIQVPNAVATAFKMQHRQDVEICRIPEPESAEIDYIELHFSQYVGRSDMWRIGMSLENQAVHVGEKVTLAGGAVRADVHGIWKGKHRRASGIVTSKTKTIYRSKSAQTYLFIQICQETYEFDEDGERYYEKVLHELFQKWTAVNATHLVTIVLFARVYYNDDEVEYLRKYDLGLGLMKDHRDRWCKDFYKVAVDFERRSDWMTALTDVKQHMERCEAEILRNFHLNLMVKNGFEKEQKRIIGHWSFAYEGNVLEAINLALNPFDEHNIDRDLSRTGLSLIVITPGTGHFSVEKNLLRLTTERMIDHGVTLDLVCLTKMPLHSVPLFSYMSERPRRPADDADGKVGPSTPDPLYFDANMDKPNDRELTECYSLAFWVYCSFYAKTHDKPFRRDRFVPRCKMYEIQMLGILDHNLTTVVLPLLDVPDVDTKEKKLSDVERKLIHEDFDAAIFGDGKNPNIKDASVSPPSTARTGTISPSLSTSFQSTRRFHRIDEGLSSSPKPPLASRGSSRTPASIVELEENLSNPSNPSLPDVSGPIASGVSGMIPDMPLVKKSSAAPLGSHRRPSTLDQSTPSSRVASIVQLGTSPTHSITSTATEHPASGASTPKLTPSKKLKNQSSRGSFASRFAATWLFSSLGARASPSTATTANETVQRQDVSSVFGNSKPSSPSSQRQELQPPISVPATPQPVPGALPPSPKPKARAVSNAVTQPLPILANPTRALKNEEVVRSMPRSIPRSIPRSLPKSMHNSLRQARSMEDSWRNKSNAAFGRTCRHTTVNPCNPDEDDITHAHKQRWQHVRPRFTMDRQKSVKWRSLCAPAILPLTTDFMPTPEEIATFYEAHSYDIACFPDQVSFLIRPDAAQVNLPLAVMREMASQRLSQNFQFIVLPHNTVVTDVQTKDRAMPLGTGKNLLLGDSTRAGLRVGGASEVLKDASGAIYLSWSNHVHRLTFDPQKQSVTVQRFVRKVRHSTAPHSYKCLVWPYQLHDFQEATAMFRYPNIDAKLNFNYLDRLIAGEEDRLQSNLRFWRTRYLLIPSGKELSSLTNVMKKGNKEEEYAISEILITGAMKVLELMGKNQWTRPGENARPLRLLATTFDPSACVLDEGLMSELDRLTNKTDKIDSGHKLEGMTLQELAAMMNKPNNGLIIRDRWWNFKVHEDSFTGEQFCEWLKETFSDVETREQAVEWAESLFSKGLIEHVMGKHNFHDTYFFYRLSTQYDNDAKSQTNRTKNWFGKPAFPLPKNWVDETKPLRLTDKPAKKKKVKMSQSVVIDLDPHKKSDRAEVAILHADIVHNTRNAFHFELNWLGVTAGLLEELRSKASALAERYGLRLVEAPVEQIKDIGQKCAYRAPIPIRLALAPPVIPDLHLRLTESIGSGQCAHYFEYAILTQKFGFVLDLEATERYPDTIEVEYAYRSKARFEYSQFVHRSGLALVQCAGREEGFLWADNRPFISAPTRGRQQSAESYAGNLTPMATKQEQARLLREELEAFCADPVALAEFYEEVTPPPPSVLSPDQEKFEKGDKNDKGGDKDKGEKKAEKGDKPEPKQEKADKGAEKEKKAEKPALGEKKPDPKDKPEKNDKTSKSEPASKDEAK</sequence>
<dbReference type="Pfam" id="PF00610">
    <property type="entry name" value="DEP"/>
    <property type="match status" value="1"/>
</dbReference>
<feature type="compositionally biased region" description="Pro residues" evidence="5">
    <location>
        <begin position="926"/>
        <end position="939"/>
    </location>
</feature>
<protein>
    <recommendedName>
        <fullName evidence="3">Vacuolar membrane-associated protein IML1</fullName>
    </recommendedName>
    <alternativeName>
        <fullName evidence="4">Vacuolar membrane-associated protein iml1</fullName>
    </alternativeName>
</protein>
<feature type="region of interest" description="Disordered" evidence="5">
    <location>
        <begin position="697"/>
        <end position="817"/>
    </location>
</feature>
<dbReference type="RefSeq" id="XP_014179691.1">
    <property type="nucleotide sequence ID" value="XM_014324216.1"/>
</dbReference>
<dbReference type="SUPFAM" id="SSF46785">
    <property type="entry name" value="Winged helix' DNA-binding domain"/>
    <property type="match status" value="1"/>
</dbReference>
<dbReference type="InterPro" id="IPR027244">
    <property type="entry name" value="IML1"/>
</dbReference>
<dbReference type="EMBL" id="ALBS01000215">
    <property type="protein sequence ID" value="EJT48071.1"/>
    <property type="molecule type" value="Genomic_DNA"/>
</dbReference>
<feature type="region of interest" description="Disordered" evidence="5">
    <location>
        <begin position="829"/>
        <end position="861"/>
    </location>
</feature>
<dbReference type="PANTHER" id="PTHR13179">
    <property type="entry name" value="DEP DOMAIN CONTAINING PROTEIN 5"/>
    <property type="match status" value="1"/>
</dbReference>
<evidence type="ECO:0000313" key="7">
    <source>
        <dbReference type="EMBL" id="EJT48071.1"/>
    </source>
</evidence>
<evidence type="ECO:0000256" key="2">
    <source>
        <dbReference type="ARBA" id="ARBA00005643"/>
    </source>
</evidence>
<proteinExistence type="inferred from homology"/>
<name>J5SXN9_TRIAS</name>
<feature type="compositionally biased region" description="Basic and acidic residues" evidence="5">
    <location>
        <begin position="1756"/>
        <end position="1836"/>
    </location>
</feature>
<dbReference type="InterPro" id="IPR000591">
    <property type="entry name" value="DEP_dom"/>
</dbReference>
<comment type="similarity">
    <text evidence="2">Belongs to the IML1 family.</text>
</comment>
<feature type="compositionally biased region" description="Polar residues" evidence="5">
    <location>
        <begin position="808"/>
        <end position="817"/>
    </location>
</feature>
<dbReference type="Proteomes" id="UP000002748">
    <property type="component" value="Unassembled WGS sequence"/>
</dbReference>
<feature type="region of interest" description="Disordered" evidence="5">
    <location>
        <begin position="1"/>
        <end position="109"/>
    </location>
</feature>
<comment type="subcellular location">
    <subcellularLocation>
        <location evidence="1">Vacuole membrane</location>
        <topology evidence="1">Peripheral membrane protein</topology>
    </subcellularLocation>
</comment>
<dbReference type="SMART" id="SM00049">
    <property type="entry name" value="DEP"/>
    <property type="match status" value="1"/>
</dbReference>
<evidence type="ECO:0000256" key="4">
    <source>
        <dbReference type="ARBA" id="ARBA00021881"/>
    </source>
</evidence>
<dbReference type="GO" id="GO:0005096">
    <property type="term" value="F:GTPase activator activity"/>
    <property type="evidence" value="ECO:0007669"/>
    <property type="project" value="InterPro"/>
</dbReference>
<dbReference type="OrthoDB" id="39497at2759"/>
<feature type="compositionally biased region" description="Polar residues" evidence="5">
    <location>
        <begin position="829"/>
        <end position="849"/>
    </location>
</feature>
<dbReference type="VEuPathDB" id="FungiDB:A1Q1_02987"/>
<feature type="region of interest" description="Disordered" evidence="5">
    <location>
        <begin position="881"/>
        <end position="946"/>
    </location>
</feature>
<dbReference type="GO" id="GO:1904262">
    <property type="term" value="P:negative regulation of TORC1 signaling"/>
    <property type="evidence" value="ECO:0007669"/>
    <property type="project" value="TreeGrafter"/>
</dbReference>
<dbReference type="CDD" id="cd04449">
    <property type="entry name" value="DEP_DEPDC5-like"/>
    <property type="match status" value="1"/>
</dbReference>
<dbReference type="InterPro" id="IPR036388">
    <property type="entry name" value="WH-like_DNA-bd_sf"/>
</dbReference>
<dbReference type="GO" id="GO:0035556">
    <property type="term" value="P:intracellular signal transduction"/>
    <property type="evidence" value="ECO:0007669"/>
    <property type="project" value="InterPro"/>
</dbReference>
<dbReference type="PANTHER" id="PTHR13179:SF8">
    <property type="entry name" value="GATOR COMPLEX PROTEIN DEPDC5"/>
    <property type="match status" value="1"/>
</dbReference>
<accession>J5SXN9</accession>
<evidence type="ECO:0000313" key="8">
    <source>
        <dbReference type="Proteomes" id="UP000002748"/>
    </source>
</evidence>
<feature type="compositionally biased region" description="Basic and acidic residues" evidence="5">
    <location>
        <begin position="67"/>
        <end position="76"/>
    </location>
</feature>
<feature type="compositionally biased region" description="Polar residues" evidence="5">
    <location>
        <begin position="705"/>
        <end position="726"/>
    </location>
</feature>
<evidence type="ECO:0000256" key="3">
    <source>
        <dbReference type="ARBA" id="ARBA00018529"/>
    </source>
</evidence>
<dbReference type="GO" id="GO:0010508">
    <property type="term" value="P:positive regulation of autophagy"/>
    <property type="evidence" value="ECO:0007669"/>
    <property type="project" value="TreeGrafter"/>
</dbReference>
<dbReference type="GO" id="GO:0005774">
    <property type="term" value="C:vacuolar membrane"/>
    <property type="evidence" value="ECO:0007669"/>
    <property type="project" value="UniProtKB-SubCell"/>
</dbReference>
<dbReference type="Gene3D" id="1.10.10.10">
    <property type="entry name" value="Winged helix-like DNA-binding domain superfamily/Winged helix DNA-binding domain"/>
    <property type="match status" value="1"/>
</dbReference>
<dbReference type="GeneID" id="25986500"/>
<gene>
    <name evidence="7" type="ORF">A1Q1_02987</name>
</gene>
<organism evidence="7 8">
    <name type="scientific">Trichosporon asahii var. asahii (strain ATCC 90039 / CBS 2479 / JCM 2466 / KCTC 7840 / NBRC 103889/ NCYC 2677 / UAMH 7654)</name>
    <name type="common">Yeast</name>
    <dbReference type="NCBI Taxonomy" id="1186058"/>
    <lineage>
        <taxon>Eukaryota</taxon>
        <taxon>Fungi</taxon>
        <taxon>Dikarya</taxon>
        <taxon>Basidiomycota</taxon>
        <taxon>Agaricomycotina</taxon>
        <taxon>Tremellomycetes</taxon>
        <taxon>Trichosporonales</taxon>
        <taxon>Trichosporonaceae</taxon>
        <taxon>Trichosporon</taxon>
    </lineage>
</organism>
<feature type="region of interest" description="Disordered" evidence="5">
    <location>
        <begin position="575"/>
        <end position="597"/>
    </location>
</feature>
<feature type="compositionally biased region" description="Polar residues" evidence="5">
    <location>
        <begin position="882"/>
        <end position="916"/>
    </location>
</feature>
<evidence type="ECO:0000259" key="6">
    <source>
        <dbReference type="PROSITE" id="PS50186"/>
    </source>
</evidence>
<dbReference type="GO" id="GO:1990130">
    <property type="term" value="C:GATOR1 complex"/>
    <property type="evidence" value="ECO:0007669"/>
    <property type="project" value="TreeGrafter"/>
</dbReference>